<keyword evidence="2" id="KW-1185">Reference proteome</keyword>
<gene>
    <name evidence="1" type="ORF">EJC50_08870</name>
</gene>
<proteinExistence type="predicted"/>
<name>A0A3Q8X3P4_9BACL</name>
<dbReference type="EMBL" id="CP034437">
    <property type="protein sequence ID" value="AZN39742.1"/>
    <property type="molecule type" value="Genomic_DNA"/>
</dbReference>
<reference evidence="2" key="1">
    <citation type="submission" date="2018-12" db="EMBL/GenBank/DDBJ databases">
        <title>Genome sequence of Peanibacillus sp.</title>
        <authorList>
            <person name="Subramani G."/>
            <person name="Srinivasan S."/>
            <person name="Kim M.K."/>
        </authorList>
    </citation>
    <scope>NUCLEOTIDE SEQUENCE [LARGE SCALE GENOMIC DNA]</scope>
    <source>
        <strain evidence="2">18JY67-1</strain>
    </source>
</reference>
<dbReference type="GO" id="GO:0030246">
    <property type="term" value="F:carbohydrate binding"/>
    <property type="evidence" value="ECO:0007669"/>
    <property type="project" value="InterPro"/>
</dbReference>
<evidence type="ECO:0000313" key="2">
    <source>
        <dbReference type="Proteomes" id="UP000272528"/>
    </source>
</evidence>
<dbReference type="KEGG" id="palb:EJC50_08870"/>
<protein>
    <submittedName>
        <fullName evidence="1">DUF4432 family protein</fullName>
    </submittedName>
</protein>
<dbReference type="RefSeq" id="WP_126014621.1">
    <property type="nucleotide sequence ID" value="NZ_CP034437.1"/>
</dbReference>
<dbReference type="InterPro" id="IPR027839">
    <property type="entry name" value="DUF4432"/>
</dbReference>
<dbReference type="Pfam" id="PF14486">
    <property type="entry name" value="DUF4432"/>
    <property type="match status" value="1"/>
</dbReference>
<dbReference type="InterPro" id="IPR014718">
    <property type="entry name" value="GH-type_carb-bd"/>
</dbReference>
<dbReference type="CDD" id="cd09023">
    <property type="entry name" value="Aldose_epim_Ec_c4013"/>
    <property type="match status" value="1"/>
</dbReference>
<dbReference type="AlphaFoldDB" id="A0A3Q8X3P4"/>
<evidence type="ECO:0000313" key="1">
    <source>
        <dbReference type="EMBL" id="AZN39742.1"/>
    </source>
</evidence>
<sequence length="345" mass="37704">MLLHGKVYTRREIEARVGRIEQIGGIRKLTLADGNENGSSVISVRTGAGLSFDVTPDKGLDLSSAAFSGGSLSWQSASGDVHPSYYDDKELGWLKTASGGLLMTCGLISAGSPGNYGGKSFGLHGRAHHTPAKQVAAEGYWIGDEYEIRIAGVIEETSMFGGHLRLRREIRTRLGENRISIRDVVENAGFEACPHMMLYHFNFGYPLLTEQSEFVFPRGSVKAVVDGVSIEGYDKWTAPAAPYQERVYNHELESAVDGKHEVKIRQPEFPIAAGLSAPIEVTLSWKSENLPKLVQWKMPGAGLHALGIEPANCGVEGMETERKRGTLVMLEPGESREYELDLTIV</sequence>
<dbReference type="OrthoDB" id="9791280at2"/>
<organism evidence="1 2">
    <name type="scientific">Paenibacillus albus</name>
    <dbReference type="NCBI Taxonomy" id="2495582"/>
    <lineage>
        <taxon>Bacteria</taxon>
        <taxon>Bacillati</taxon>
        <taxon>Bacillota</taxon>
        <taxon>Bacilli</taxon>
        <taxon>Bacillales</taxon>
        <taxon>Paenibacillaceae</taxon>
        <taxon>Paenibacillus</taxon>
    </lineage>
</organism>
<dbReference type="Proteomes" id="UP000272528">
    <property type="component" value="Chromosome"/>
</dbReference>
<accession>A0A3Q8X3P4</accession>
<dbReference type="Gene3D" id="2.70.98.10">
    <property type="match status" value="1"/>
</dbReference>